<evidence type="ECO:0000313" key="2">
    <source>
        <dbReference type="Proteomes" id="UP000092018"/>
    </source>
</evidence>
<sequence>MLDKIKRLASIYAQAVKDRDVDRVESCSQALKKVLMHLRSRPEQRTSDVDAVVYQLKVIHGNASQFLEEEKMRLRGLMDSCSEHEDQEKLYAQNVAG</sequence>
<accession>A0AAN1CU30</accession>
<geneLocation type="plasmid" evidence="1 2">
    <name>unnamed1</name>
</geneLocation>
<keyword evidence="1" id="KW-0614">Plasmid</keyword>
<dbReference type="EMBL" id="CP016179">
    <property type="protein sequence ID" value="ANO35316.1"/>
    <property type="molecule type" value="Genomic_DNA"/>
</dbReference>
<reference evidence="1 2" key="1">
    <citation type="submission" date="2016-06" db="EMBL/GenBank/DDBJ databases">
        <title>Adaptive Radiation by Waves of Gene Transfer Leads to Fine-Scale Resource Partitioning in Marine Microbes.</title>
        <authorList>
            <person name="Hehemann J.-H."/>
            <person name="Arevalo P."/>
            <person name="Datta M.S."/>
            <person name="Yu X."/>
            <person name="Corzett C."/>
            <person name="Henschel A."/>
            <person name="Preheim S.P."/>
            <person name="Timberlake S."/>
            <person name="Alm E.J."/>
            <person name="Polz M.F."/>
        </authorList>
    </citation>
    <scope>NUCLEOTIDE SEQUENCE [LARGE SCALE GENOMIC DNA]</scope>
    <source>
        <strain evidence="1 2">FF50</strain>
        <plasmid evidence="1 2">unnamed1</plasmid>
    </source>
</reference>
<dbReference type="Proteomes" id="UP000092018">
    <property type="component" value="Plasmid unnamed1"/>
</dbReference>
<organism evidence="1 2">
    <name type="scientific">Vibrio breoganii</name>
    <dbReference type="NCBI Taxonomy" id="553239"/>
    <lineage>
        <taxon>Bacteria</taxon>
        <taxon>Pseudomonadati</taxon>
        <taxon>Pseudomonadota</taxon>
        <taxon>Gammaproteobacteria</taxon>
        <taxon>Vibrionales</taxon>
        <taxon>Vibrionaceae</taxon>
        <taxon>Vibrio</taxon>
    </lineage>
</organism>
<dbReference type="KEGG" id="vbr:A6E01_19070"/>
<gene>
    <name evidence="1" type="ORF">A6E01_19070</name>
</gene>
<dbReference type="RefSeq" id="WP_065211078.1">
    <property type="nucleotide sequence ID" value="NZ_CP016179.1"/>
</dbReference>
<proteinExistence type="predicted"/>
<protein>
    <submittedName>
        <fullName evidence="1">Uncharacterized protein</fullName>
    </submittedName>
</protein>
<evidence type="ECO:0000313" key="1">
    <source>
        <dbReference type="EMBL" id="ANO35316.1"/>
    </source>
</evidence>
<dbReference type="AlphaFoldDB" id="A0AAN1CU30"/>
<name>A0AAN1CU30_9VIBR</name>